<sequence>MAYLNRSLTNYRTAVNAAYPRRDKTSDGWIGNAAHQLTDSDHNPDPDGSVDAWDMDVDLRSGGDSAAIEMLKDVFEKHPAARYWIHNRRIAHRNTGWDRRPYRGANPHDKHVHWNSDESREDNNTPWILGDDLPLTDDDAVLVARAVHNQGIGRTGKTIGYALDNVLDLPERLQTIEAKVDQLGTREIEVSVDAGEVAAALAVNETFLTALAKAVNDDSSRRMAA</sequence>
<accession>A0ABW1KQ35</accession>
<proteinExistence type="predicted"/>
<evidence type="ECO:0000313" key="2">
    <source>
        <dbReference type="Proteomes" id="UP001596203"/>
    </source>
</evidence>
<protein>
    <submittedName>
        <fullName evidence="1">Uncharacterized protein</fullName>
    </submittedName>
</protein>
<dbReference type="Proteomes" id="UP001596203">
    <property type="component" value="Unassembled WGS sequence"/>
</dbReference>
<organism evidence="1 2">
    <name type="scientific">Plantactinospora solaniradicis</name>
    <dbReference type="NCBI Taxonomy" id="1723736"/>
    <lineage>
        <taxon>Bacteria</taxon>
        <taxon>Bacillati</taxon>
        <taxon>Actinomycetota</taxon>
        <taxon>Actinomycetes</taxon>
        <taxon>Micromonosporales</taxon>
        <taxon>Micromonosporaceae</taxon>
        <taxon>Plantactinospora</taxon>
    </lineage>
</organism>
<comment type="caution">
    <text evidence="1">The sequence shown here is derived from an EMBL/GenBank/DDBJ whole genome shotgun (WGS) entry which is preliminary data.</text>
</comment>
<name>A0ABW1KQ35_9ACTN</name>
<dbReference type="RefSeq" id="WP_377432904.1">
    <property type="nucleotide sequence ID" value="NZ_JBHSPR010000084.1"/>
</dbReference>
<gene>
    <name evidence="1" type="ORF">ACFP2T_43390</name>
</gene>
<dbReference type="EMBL" id="JBHSPR010000084">
    <property type="protein sequence ID" value="MFC6022983.1"/>
    <property type="molecule type" value="Genomic_DNA"/>
</dbReference>
<evidence type="ECO:0000313" key="1">
    <source>
        <dbReference type="EMBL" id="MFC6022983.1"/>
    </source>
</evidence>
<reference evidence="2" key="1">
    <citation type="journal article" date="2019" name="Int. J. Syst. Evol. Microbiol.">
        <title>The Global Catalogue of Microorganisms (GCM) 10K type strain sequencing project: providing services to taxonomists for standard genome sequencing and annotation.</title>
        <authorList>
            <consortium name="The Broad Institute Genomics Platform"/>
            <consortium name="The Broad Institute Genome Sequencing Center for Infectious Disease"/>
            <person name="Wu L."/>
            <person name="Ma J."/>
        </authorList>
    </citation>
    <scope>NUCLEOTIDE SEQUENCE [LARGE SCALE GENOMIC DNA]</scope>
    <source>
        <strain evidence="2">ZS-35-S2</strain>
    </source>
</reference>
<keyword evidence="2" id="KW-1185">Reference proteome</keyword>